<dbReference type="RefSeq" id="WP_045955148.1">
    <property type="nucleotide sequence ID" value="NZ_JXXV01000014.1"/>
</dbReference>
<comment type="caution">
    <text evidence="6">The sequence shown here is derived from an EMBL/GenBank/DDBJ whole genome shotgun (WGS) entry which is preliminary data.</text>
</comment>
<evidence type="ECO:0000256" key="2">
    <source>
        <dbReference type="ARBA" id="ARBA00022729"/>
    </source>
</evidence>
<keyword evidence="3" id="KW-0472">Membrane</keyword>
<evidence type="ECO:0000313" key="6">
    <source>
        <dbReference type="EMBL" id="KJY83673.1"/>
    </source>
</evidence>
<dbReference type="Gene3D" id="2.40.160.10">
    <property type="entry name" value="Porin"/>
    <property type="match status" value="1"/>
</dbReference>
<dbReference type="Pfam" id="PF13609">
    <property type="entry name" value="Porin_4"/>
    <property type="match status" value="1"/>
</dbReference>
<dbReference type="PANTHER" id="PTHR34501">
    <property type="entry name" value="PROTEIN YDDL-RELATED"/>
    <property type="match status" value="1"/>
</dbReference>
<dbReference type="InterPro" id="IPR033900">
    <property type="entry name" value="Gram_neg_porin_domain"/>
</dbReference>
<keyword evidence="7" id="KW-1185">Reference proteome</keyword>
<sequence>MNKTLIALAVAATAVASGANAANVYKQDGTELNVGGRAEFRGDFNGTDSGEKIDGTMSNKSRFRLNVGGSTEITDSLSGFGFYEAEQGVNSSTEAGDQNTDFKQRYLFAGFKGNFGAISFGRQDTAAVQISQMSDVTTFTGAQKTFISAGNEQINNTILYTGEFVDGLTFKASYLAGEEKDTDGYGVSAIYTLPMGLGFGLGYSAGDNGDGVNEGTGSAAIAGINYTLDSLYVAGTYTTGEIDDKTNSDFNGVELAVTYGFGNGFTVMGAYQKTEIDESGQSKDKSDFFEISGDYAFNKNINAYVAYLINNIDTNNLATAADFSGDEDTVRVGVKYTF</sequence>
<keyword evidence="2 4" id="KW-0732">Signal</keyword>
<dbReference type="STRING" id="579748.TW81_07795"/>
<evidence type="ECO:0000256" key="3">
    <source>
        <dbReference type="ARBA" id="ARBA00023136"/>
    </source>
</evidence>
<dbReference type="CDD" id="cd00342">
    <property type="entry name" value="gram_neg_porins"/>
    <property type="match status" value="1"/>
</dbReference>
<feature type="chain" id="PRO_5002472989" evidence="4">
    <location>
        <begin position="22"/>
        <end position="338"/>
    </location>
</feature>
<dbReference type="OrthoDB" id="6212428at2"/>
<name>A0A0F4NLC6_9VIBR</name>
<gene>
    <name evidence="6" type="ORF">TW81_07795</name>
</gene>
<dbReference type="GO" id="GO:0009279">
    <property type="term" value="C:cell outer membrane"/>
    <property type="evidence" value="ECO:0007669"/>
    <property type="project" value="UniProtKB-SubCell"/>
</dbReference>
<dbReference type="InterPro" id="IPR023614">
    <property type="entry name" value="Porin_dom_sf"/>
</dbReference>
<proteinExistence type="predicted"/>
<protein>
    <submittedName>
        <fullName evidence="6">Membrane protein</fullName>
    </submittedName>
</protein>
<dbReference type="PANTHER" id="PTHR34501:SF2">
    <property type="entry name" value="OUTER MEMBRANE PORIN F-RELATED"/>
    <property type="match status" value="1"/>
</dbReference>
<evidence type="ECO:0000259" key="5">
    <source>
        <dbReference type="Pfam" id="PF13609"/>
    </source>
</evidence>
<reference evidence="6 7" key="1">
    <citation type="journal article" date="2015" name="BMC Genomics">
        <title>Genome mining reveals unlocked bioactive potential of marine Gram-negative bacteria.</title>
        <authorList>
            <person name="Machado H."/>
            <person name="Sonnenschein E.C."/>
            <person name="Melchiorsen J."/>
            <person name="Gram L."/>
        </authorList>
    </citation>
    <scope>NUCLEOTIDE SEQUENCE [LARGE SCALE GENOMIC DNA]</scope>
    <source>
        <strain evidence="6 7">S2757</strain>
    </source>
</reference>
<organism evidence="6 7">
    <name type="scientific">Vibrio galatheae</name>
    <dbReference type="NCBI Taxonomy" id="579748"/>
    <lineage>
        <taxon>Bacteria</taxon>
        <taxon>Pseudomonadati</taxon>
        <taxon>Pseudomonadota</taxon>
        <taxon>Gammaproteobacteria</taxon>
        <taxon>Vibrionales</taxon>
        <taxon>Vibrionaceae</taxon>
        <taxon>Vibrio</taxon>
    </lineage>
</organism>
<dbReference type="SUPFAM" id="SSF56935">
    <property type="entry name" value="Porins"/>
    <property type="match status" value="1"/>
</dbReference>
<comment type="subcellular location">
    <subcellularLocation>
        <location evidence="1">Cell outer membrane</location>
        <topology evidence="1">Multi-pass membrane protein</topology>
    </subcellularLocation>
</comment>
<dbReference type="GO" id="GO:0015288">
    <property type="term" value="F:porin activity"/>
    <property type="evidence" value="ECO:0007669"/>
    <property type="project" value="InterPro"/>
</dbReference>
<dbReference type="InterPro" id="IPR050298">
    <property type="entry name" value="Gram-neg_bact_OMP"/>
</dbReference>
<evidence type="ECO:0000313" key="7">
    <source>
        <dbReference type="Proteomes" id="UP000033673"/>
    </source>
</evidence>
<dbReference type="EMBL" id="JXXV01000014">
    <property type="protein sequence ID" value="KJY83673.1"/>
    <property type="molecule type" value="Genomic_DNA"/>
</dbReference>
<dbReference type="Proteomes" id="UP000033673">
    <property type="component" value="Unassembled WGS sequence"/>
</dbReference>
<evidence type="ECO:0000256" key="4">
    <source>
        <dbReference type="SAM" id="SignalP"/>
    </source>
</evidence>
<accession>A0A0F4NLC6</accession>
<dbReference type="PATRIC" id="fig|579748.3.peg.1604"/>
<dbReference type="AlphaFoldDB" id="A0A0F4NLC6"/>
<evidence type="ECO:0000256" key="1">
    <source>
        <dbReference type="ARBA" id="ARBA00004571"/>
    </source>
</evidence>
<feature type="signal peptide" evidence="4">
    <location>
        <begin position="1"/>
        <end position="21"/>
    </location>
</feature>
<feature type="domain" description="Porin" evidence="5">
    <location>
        <begin position="7"/>
        <end position="307"/>
    </location>
</feature>